<keyword evidence="1" id="KW-0479">Metal-binding</keyword>
<dbReference type="Pfam" id="PF00581">
    <property type="entry name" value="Rhodanese"/>
    <property type="match status" value="2"/>
</dbReference>
<accession>A0ABT2W5U3</accession>
<dbReference type="RefSeq" id="WP_263002810.1">
    <property type="nucleotide sequence ID" value="NZ_JAOTEM010000002.1"/>
</dbReference>
<dbReference type="PANTHER" id="PTHR43084:SF1">
    <property type="entry name" value="PERSULFIDE DIOXYGENASE ETHE1, MITOCHONDRIAL"/>
    <property type="match status" value="1"/>
</dbReference>
<dbReference type="CDD" id="cd07724">
    <property type="entry name" value="POD-like_MBL-fold"/>
    <property type="match status" value="1"/>
</dbReference>
<gene>
    <name evidence="3" type="ORF">NZ698_09140</name>
</gene>
<dbReference type="SMART" id="SM00450">
    <property type="entry name" value="RHOD"/>
    <property type="match status" value="2"/>
</dbReference>
<comment type="caution">
    <text evidence="3">The sequence shown here is derived from an EMBL/GenBank/DDBJ whole genome shotgun (WGS) entry which is preliminary data.</text>
</comment>
<organism evidence="3 4">
    <name type="scientific">Chryseobacterium edaphi</name>
    <dbReference type="NCBI Taxonomy" id="2976532"/>
    <lineage>
        <taxon>Bacteria</taxon>
        <taxon>Pseudomonadati</taxon>
        <taxon>Bacteroidota</taxon>
        <taxon>Flavobacteriia</taxon>
        <taxon>Flavobacteriales</taxon>
        <taxon>Weeksellaceae</taxon>
        <taxon>Chryseobacterium group</taxon>
        <taxon>Chryseobacterium</taxon>
    </lineage>
</organism>
<feature type="domain" description="Rhodanese" evidence="2">
    <location>
        <begin position="268"/>
        <end position="359"/>
    </location>
</feature>
<dbReference type="InterPro" id="IPR044528">
    <property type="entry name" value="POD-like_MBL-fold"/>
</dbReference>
<dbReference type="PROSITE" id="PS50206">
    <property type="entry name" value="RHODANESE_3"/>
    <property type="match status" value="2"/>
</dbReference>
<dbReference type="SMART" id="SM00849">
    <property type="entry name" value="Lactamase_B"/>
    <property type="match status" value="1"/>
</dbReference>
<evidence type="ECO:0000313" key="4">
    <source>
        <dbReference type="Proteomes" id="UP001208649"/>
    </source>
</evidence>
<dbReference type="InterPro" id="IPR036866">
    <property type="entry name" value="RibonucZ/Hydroxyglut_hydro"/>
</dbReference>
<protein>
    <submittedName>
        <fullName evidence="3">Rhodanese-like domain-containing protein</fullName>
    </submittedName>
</protein>
<dbReference type="InterPro" id="IPR051682">
    <property type="entry name" value="Mito_Persulfide_Diox"/>
</dbReference>
<evidence type="ECO:0000256" key="1">
    <source>
        <dbReference type="ARBA" id="ARBA00022723"/>
    </source>
</evidence>
<dbReference type="Proteomes" id="UP001208649">
    <property type="component" value="Unassembled WGS sequence"/>
</dbReference>
<dbReference type="Gene3D" id="3.40.250.10">
    <property type="entry name" value="Rhodanese-like domain"/>
    <property type="match status" value="2"/>
</dbReference>
<dbReference type="InterPro" id="IPR001279">
    <property type="entry name" value="Metallo-B-lactamas"/>
</dbReference>
<name>A0ABT2W5U3_9FLAO</name>
<dbReference type="CDD" id="cd00158">
    <property type="entry name" value="RHOD"/>
    <property type="match status" value="2"/>
</dbReference>
<sequence>MKIEQIYTGCLAQGAYYIVSENEAVIIDPLREVKPYLERLEKDNVTLKYIFETHFHADFVSGHLDLSKKTGAPIVYGPTAEPDFEAIIAEDNQIFEIGNVKIKALHTPGHTMESTTYLLIDENGIETAIFTGDTLFLGDVGRPDLAQKAGTMTQEDLAGILYESLHSKILPLDDSITVYPAHGAGSACGKNMQKETVDILGNQRKTNYALNQPDKESFIKEVLDGLTAPPKYFGMNVAMNKGGYESLDDVMTKGLNPVSVEDFESFAEDTGALILDTRSPGDFHKGFIPNSINIGLKGDFAPWVGSLIVDVKHPLLLVSDEGSEEEVITRLSRVGFDNVLGYLKGGFQSWENSSKEIDEVKRISPEEFVEQFDENSKIIDVRKLTEYSAEHIDNAYNRPLDEISHWVSTIDDSEHFFLHCAGGYRSMIAASILNSHGIRNFTEIEGGFNGIKKTDKLATTDFVCQSKTL</sequence>
<evidence type="ECO:0000313" key="3">
    <source>
        <dbReference type="EMBL" id="MCU7617363.1"/>
    </source>
</evidence>
<dbReference type="SUPFAM" id="SSF56281">
    <property type="entry name" value="Metallo-hydrolase/oxidoreductase"/>
    <property type="match status" value="1"/>
</dbReference>
<evidence type="ECO:0000259" key="2">
    <source>
        <dbReference type="PROSITE" id="PS50206"/>
    </source>
</evidence>
<proteinExistence type="predicted"/>
<dbReference type="EMBL" id="JAOTEM010000002">
    <property type="protein sequence ID" value="MCU7617363.1"/>
    <property type="molecule type" value="Genomic_DNA"/>
</dbReference>
<dbReference type="InterPro" id="IPR036873">
    <property type="entry name" value="Rhodanese-like_dom_sf"/>
</dbReference>
<dbReference type="Gene3D" id="3.60.15.10">
    <property type="entry name" value="Ribonuclease Z/Hydroxyacylglutathione hydrolase-like"/>
    <property type="match status" value="1"/>
</dbReference>
<dbReference type="SUPFAM" id="SSF52821">
    <property type="entry name" value="Rhodanese/Cell cycle control phosphatase"/>
    <property type="match status" value="2"/>
</dbReference>
<dbReference type="Pfam" id="PF00753">
    <property type="entry name" value="Lactamase_B"/>
    <property type="match status" value="1"/>
</dbReference>
<dbReference type="InterPro" id="IPR001763">
    <property type="entry name" value="Rhodanese-like_dom"/>
</dbReference>
<reference evidence="4" key="1">
    <citation type="submission" date="2023-07" db="EMBL/GenBank/DDBJ databases">
        <title>Chryseobacterium sp. strain PBS4-4 Genome sequencing and assembly.</title>
        <authorList>
            <person name="Jung Y."/>
        </authorList>
    </citation>
    <scope>NUCLEOTIDE SEQUENCE [LARGE SCALE GENOMIC DNA]</scope>
    <source>
        <strain evidence="4">PBS4-4</strain>
    </source>
</reference>
<dbReference type="PANTHER" id="PTHR43084">
    <property type="entry name" value="PERSULFIDE DIOXYGENASE ETHE1"/>
    <property type="match status" value="1"/>
</dbReference>
<keyword evidence="4" id="KW-1185">Reference proteome</keyword>
<feature type="domain" description="Rhodanese" evidence="2">
    <location>
        <begin position="372"/>
        <end position="460"/>
    </location>
</feature>